<dbReference type="Proteomes" id="UP000754644">
    <property type="component" value="Unassembled WGS sequence"/>
</dbReference>
<accession>A0A973A987</accession>
<feature type="domain" description="Acyl-CoA dehydrogenase/oxidase C-terminal" evidence="11">
    <location>
        <begin position="283"/>
        <end position="446"/>
    </location>
</feature>
<dbReference type="InterPro" id="IPR036250">
    <property type="entry name" value="AcylCo_DH-like_C"/>
</dbReference>
<evidence type="ECO:0000259" key="13">
    <source>
        <dbReference type="Pfam" id="PF02771"/>
    </source>
</evidence>
<reference evidence="15" key="1">
    <citation type="submission" date="2020-05" db="EMBL/GenBank/DDBJ databases">
        <title>Sulfur intermediates as new biogeochemical hubs in an aquatic model microbial ecosystem.</title>
        <authorList>
            <person name="Vigneron A."/>
        </authorList>
    </citation>
    <scope>NUCLEOTIDE SEQUENCE</scope>
    <source>
        <strain evidence="15">Bin.250</strain>
    </source>
</reference>
<dbReference type="GO" id="GO:0016627">
    <property type="term" value="F:oxidoreductase activity, acting on the CH-CH group of donors"/>
    <property type="evidence" value="ECO:0007669"/>
    <property type="project" value="InterPro"/>
</dbReference>
<dbReference type="InterPro" id="IPR006091">
    <property type="entry name" value="Acyl-CoA_Oxase/DH_mid-dom"/>
</dbReference>
<organism evidence="15 16">
    <name type="scientific">SAR86 cluster bacterium</name>
    <dbReference type="NCBI Taxonomy" id="2030880"/>
    <lineage>
        <taxon>Bacteria</taxon>
        <taxon>Pseudomonadati</taxon>
        <taxon>Pseudomonadota</taxon>
        <taxon>Gammaproteobacteria</taxon>
        <taxon>SAR86 cluster</taxon>
    </lineage>
</organism>
<name>A0A973A987_9GAMM</name>
<comment type="catalytic activity">
    <reaction evidence="6">
        <text>3-(methylsulfanyl)propanoyl-CoA + oxidized [electron-transfer flavoprotein] + H(+) = 3-(methylsulfanyl)acryloyl-CoA + reduced [electron-transfer flavoprotein]</text>
        <dbReference type="Rhea" id="RHEA:52612"/>
        <dbReference type="Rhea" id="RHEA-COMP:10685"/>
        <dbReference type="Rhea" id="RHEA-COMP:10686"/>
        <dbReference type="ChEBI" id="CHEBI:15378"/>
        <dbReference type="ChEBI" id="CHEBI:57692"/>
        <dbReference type="ChEBI" id="CHEBI:58307"/>
        <dbReference type="ChEBI" id="CHEBI:82815"/>
        <dbReference type="ChEBI" id="CHEBI:84994"/>
        <dbReference type="EC" id="1.3.99.41"/>
    </reaction>
    <physiologicalReaction direction="left-to-right" evidence="6">
        <dbReference type="Rhea" id="RHEA:52613"/>
    </physiologicalReaction>
</comment>
<comment type="similarity">
    <text evidence="2 10">Belongs to the acyl-CoA dehydrogenase family.</text>
</comment>
<dbReference type="EC" id="1.3.99.41" evidence="8"/>
<evidence type="ECO:0000256" key="8">
    <source>
        <dbReference type="ARBA" id="ARBA00066694"/>
    </source>
</evidence>
<proteinExistence type="inferred from homology"/>
<keyword evidence="5 10" id="KW-0560">Oxidoreductase</keyword>
<dbReference type="InterPro" id="IPR046373">
    <property type="entry name" value="Acyl-CoA_Oxase/DH_mid-dom_sf"/>
</dbReference>
<dbReference type="Gene3D" id="2.40.110.10">
    <property type="entry name" value="Butyryl-CoA Dehydrogenase, subunit A, domain 2"/>
    <property type="match status" value="1"/>
</dbReference>
<dbReference type="Pfam" id="PF02771">
    <property type="entry name" value="Acyl-CoA_dh_N"/>
    <property type="match status" value="1"/>
</dbReference>
<dbReference type="Pfam" id="PF02770">
    <property type="entry name" value="Acyl-CoA_dh_M"/>
    <property type="match status" value="1"/>
</dbReference>
<dbReference type="InterPro" id="IPR013786">
    <property type="entry name" value="AcylCoA_DH/ox_N"/>
</dbReference>
<comment type="cofactor">
    <cofactor evidence="1 10">
        <name>FAD</name>
        <dbReference type="ChEBI" id="CHEBI:57692"/>
    </cofactor>
</comment>
<dbReference type="InterPro" id="IPR009075">
    <property type="entry name" value="AcylCo_DH/oxidase_C"/>
</dbReference>
<evidence type="ECO:0000256" key="10">
    <source>
        <dbReference type="RuleBase" id="RU362125"/>
    </source>
</evidence>
<gene>
    <name evidence="15" type="ORF">HQ497_07495</name>
</gene>
<keyword evidence="4 10" id="KW-0274">FAD</keyword>
<evidence type="ECO:0000256" key="5">
    <source>
        <dbReference type="ARBA" id="ARBA00023002"/>
    </source>
</evidence>
<evidence type="ECO:0000259" key="11">
    <source>
        <dbReference type="Pfam" id="PF00441"/>
    </source>
</evidence>
<evidence type="ECO:0000313" key="15">
    <source>
        <dbReference type="EMBL" id="NQV65192.1"/>
    </source>
</evidence>
<dbReference type="SUPFAM" id="SSF56645">
    <property type="entry name" value="Acyl-CoA dehydrogenase NM domain-like"/>
    <property type="match status" value="1"/>
</dbReference>
<dbReference type="Gene3D" id="1.10.540.10">
    <property type="entry name" value="Acyl-CoA dehydrogenase/oxidase, N-terminal domain"/>
    <property type="match status" value="1"/>
</dbReference>
<evidence type="ECO:0000256" key="4">
    <source>
        <dbReference type="ARBA" id="ARBA00022827"/>
    </source>
</evidence>
<evidence type="ECO:0000256" key="6">
    <source>
        <dbReference type="ARBA" id="ARBA00051388"/>
    </source>
</evidence>
<evidence type="ECO:0000256" key="7">
    <source>
        <dbReference type="ARBA" id="ARBA00058683"/>
    </source>
</evidence>
<dbReference type="FunFam" id="2.40.110.10:FF:000031">
    <property type="entry name" value="Acyl-CoA dehydrogenase, putative"/>
    <property type="match status" value="1"/>
</dbReference>
<dbReference type="Pfam" id="PF12806">
    <property type="entry name" value="Acyl-CoA_dh_C"/>
    <property type="match status" value="1"/>
</dbReference>
<protein>
    <recommendedName>
        <fullName evidence="9">3-methylmercaptopropionyl-CoA dehydrogenase</fullName>
        <ecNumber evidence="8">1.3.99.41</ecNumber>
    </recommendedName>
</protein>
<dbReference type="SUPFAM" id="SSF47203">
    <property type="entry name" value="Acyl-CoA dehydrogenase C-terminal domain-like"/>
    <property type="match status" value="1"/>
</dbReference>
<dbReference type="InterPro" id="IPR025878">
    <property type="entry name" value="Acyl-CoA_dh-like_C_dom"/>
</dbReference>
<dbReference type="PANTHER" id="PTHR42803">
    <property type="entry name" value="ACYL-COA DEHYDROGENASE"/>
    <property type="match status" value="1"/>
</dbReference>
<evidence type="ECO:0000256" key="2">
    <source>
        <dbReference type="ARBA" id="ARBA00009347"/>
    </source>
</evidence>
<dbReference type="Gene3D" id="1.20.140.10">
    <property type="entry name" value="Butyryl-CoA Dehydrogenase, subunit A, domain 3"/>
    <property type="match status" value="1"/>
</dbReference>
<keyword evidence="3 10" id="KW-0285">Flavoprotein</keyword>
<sequence length="588" mass="62937">MTDYRAPTADMLFALNHLAELPQVCALPAFAEASPALVASVLEEAARFAGDILAPLNTVGDLIGTRVVGDQVREASGFAEAYGQFTANGWPALPCNPEFGGMGLPECVGLATMEMWSAANVSFALCPMLGQGAIEAIEHHASEALKACYLPKMISGEWTGTMNLTESQAGSDLSSVQTKAVPHLDHYKLFGTKIFITWGDHSMTSNVVHLVLARLEGAPEGVKGISLFLVPKYLVGDDGEPGARNDVYARSVEHKMGIHGSPTCVMAFGEKGGALGYLVGEANMGLSYMFTMMNHARLNVGVQGVALSDRAYQQAVDYARDRVQGQAPGMPSKSLIIHHPDVRRMLMLMRAFSEASRALCYVTSAAFDHGHKALEPDLRASAMRRAELLTPISKAWSTEVSQEVTSLGVQVHGGMGFIEETGAAQLMRDARITTIYEGTTGIQALDLVGRKVIRDQGAALFSLLEEVDATAVELASSFPSMAASLTAASMQLRQATSFVLTHTGDQEHLASAVAYNYLMGTGTVIAGWLMARSALIAASLRQEDEAFYGAKITTAAFYFDQIMPRAQAHFSGVSLAATAMMELTMEQF</sequence>
<evidence type="ECO:0000313" key="16">
    <source>
        <dbReference type="Proteomes" id="UP000754644"/>
    </source>
</evidence>
<comment type="function">
    <text evidence="7">Involved in the assimilation of dimethylsulphoniopropionate (DMSP), an important compound in the fixation of carbon in marine phytoplankton, by mediating the conversion of 3-(methylthio)propanoyl-CoA (MMPA-CoA) to 3-(methylthio)acryloyl-CoA (MTA-CoA).</text>
</comment>
<evidence type="ECO:0000256" key="1">
    <source>
        <dbReference type="ARBA" id="ARBA00001974"/>
    </source>
</evidence>
<evidence type="ECO:0000256" key="9">
    <source>
        <dbReference type="ARBA" id="ARBA00069043"/>
    </source>
</evidence>
<feature type="domain" description="Acyl-CoA dehydrogenase/oxidase N-terminal" evidence="13">
    <location>
        <begin position="72"/>
        <end position="157"/>
    </location>
</feature>
<dbReference type="EMBL" id="JABMOJ010000280">
    <property type="protein sequence ID" value="NQV65192.1"/>
    <property type="molecule type" value="Genomic_DNA"/>
</dbReference>
<evidence type="ECO:0000259" key="12">
    <source>
        <dbReference type="Pfam" id="PF02770"/>
    </source>
</evidence>
<dbReference type="InterPro" id="IPR052166">
    <property type="entry name" value="Diverse_Acyl-CoA_DH"/>
</dbReference>
<feature type="domain" description="Acyl-CoA oxidase/dehydrogenase middle" evidence="12">
    <location>
        <begin position="162"/>
        <end position="268"/>
    </location>
</feature>
<evidence type="ECO:0000256" key="3">
    <source>
        <dbReference type="ARBA" id="ARBA00022630"/>
    </source>
</evidence>
<dbReference type="InterPro" id="IPR037069">
    <property type="entry name" value="AcylCoA_DH/ox_N_sf"/>
</dbReference>
<dbReference type="AlphaFoldDB" id="A0A973A987"/>
<dbReference type="Pfam" id="PF00441">
    <property type="entry name" value="Acyl-CoA_dh_1"/>
    <property type="match status" value="1"/>
</dbReference>
<evidence type="ECO:0000259" key="14">
    <source>
        <dbReference type="Pfam" id="PF12806"/>
    </source>
</evidence>
<comment type="caution">
    <text evidence="15">The sequence shown here is derived from an EMBL/GenBank/DDBJ whole genome shotgun (WGS) entry which is preliminary data.</text>
</comment>
<dbReference type="PANTHER" id="PTHR42803:SF1">
    <property type="entry name" value="BROAD-SPECIFICITY LINEAR ACYL-COA DEHYDROGENASE FADE5"/>
    <property type="match status" value="1"/>
</dbReference>
<dbReference type="GO" id="GO:0050660">
    <property type="term" value="F:flavin adenine dinucleotide binding"/>
    <property type="evidence" value="ECO:0007669"/>
    <property type="project" value="InterPro"/>
</dbReference>
<feature type="domain" description="Acetyl-CoA dehydrogenase-like C-terminal" evidence="14">
    <location>
        <begin position="463"/>
        <end position="583"/>
    </location>
</feature>
<dbReference type="InterPro" id="IPR009100">
    <property type="entry name" value="AcylCoA_DH/oxidase_NM_dom_sf"/>
</dbReference>